<name>A0ACA9KYG5_9GLOM</name>
<dbReference type="EMBL" id="CAJVQC010001784">
    <property type="protein sequence ID" value="CAG8500376.1"/>
    <property type="molecule type" value="Genomic_DNA"/>
</dbReference>
<evidence type="ECO:0000313" key="1">
    <source>
        <dbReference type="EMBL" id="CAG8500376.1"/>
    </source>
</evidence>
<organism evidence="1 2">
    <name type="scientific">Racocetra persica</name>
    <dbReference type="NCBI Taxonomy" id="160502"/>
    <lineage>
        <taxon>Eukaryota</taxon>
        <taxon>Fungi</taxon>
        <taxon>Fungi incertae sedis</taxon>
        <taxon>Mucoromycota</taxon>
        <taxon>Glomeromycotina</taxon>
        <taxon>Glomeromycetes</taxon>
        <taxon>Diversisporales</taxon>
        <taxon>Gigasporaceae</taxon>
        <taxon>Racocetra</taxon>
    </lineage>
</organism>
<sequence>VIISNSVKMSSLSTELEDPVSSSNNDDHDSNHNNDHVYDNNTKYKKCLKKEFSCANSEEYCKKRKKMQDEHGTIEGLFKKTSKDSSTTMLAEINNMKLRNMFTTWIINRQRLLAIIKDSEFVKIIQYLNSKA</sequence>
<gene>
    <name evidence="1" type="ORF">RPERSI_LOCUS1792</name>
</gene>
<feature type="non-terminal residue" evidence="1">
    <location>
        <position position="1"/>
    </location>
</feature>
<proteinExistence type="predicted"/>
<keyword evidence="2" id="KW-1185">Reference proteome</keyword>
<comment type="caution">
    <text evidence="1">The sequence shown here is derived from an EMBL/GenBank/DDBJ whole genome shotgun (WGS) entry which is preliminary data.</text>
</comment>
<reference evidence="1" key="1">
    <citation type="submission" date="2021-06" db="EMBL/GenBank/DDBJ databases">
        <authorList>
            <person name="Kallberg Y."/>
            <person name="Tangrot J."/>
            <person name="Rosling A."/>
        </authorList>
    </citation>
    <scope>NUCLEOTIDE SEQUENCE</scope>
    <source>
        <strain evidence="1">MA461A</strain>
    </source>
</reference>
<accession>A0ACA9KYG5</accession>
<protein>
    <submittedName>
        <fullName evidence="1">4547_t:CDS:1</fullName>
    </submittedName>
</protein>
<evidence type="ECO:0000313" key="2">
    <source>
        <dbReference type="Proteomes" id="UP000789920"/>
    </source>
</evidence>
<dbReference type="Proteomes" id="UP000789920">
    <property type="component" value="Unassembled WGS sequence"/>
</dbReference>